<accession>A0A8H4TAS4</accession>
<reference evidence="1" key="1">
    <citation type="journal article" date="2020" name="BMC Genomics">
        <title>Correction to: Identification and distribution of gene clusters required for synthesis of sphingolipid metabolism inhibitors in diverse species of the filamentous fungus Fusarium.</title>
        <authorList>
            <person name="Kim H.S."/>
            <person name="Lohmar J.M."/>
            <person name="Busman M."/>
            <person name="Brown D.W."/>
            <person name="Naumann T.A."/>
            <person name="Divon H.H."/>
            <person name="Lysoe E."/>
            <person name="Uhlig S."/>
            <person name="Proctor R.H."/>
        </authorList>
    </citation>
    <scope>NUCLEOTIDE SEQUENCE</scope>
    <source>
        <strain evidence="1">NRRL 20472</strain>
    </source>
</reference>
<dbReference type="Proteomes" id="UP000622797">
    <property type="component" value="Unassembled WGS sequence"/>
</dbReference>
<gene>
    <name evidence="1" type="ORF">FSARC_12137</name>
</gene>
<evidence type="ECO:0000313" key="2">
    <source>
        <dbReference type="Proteomes" id="UP000622797"/>
    </source>
</evidence>
<name>A0A8H4TAS4_9HYPO</name>
<evidence type="ECO:0000313" key="1">
    <source>
        <dbReference type="EMBL" id="KAF4954433.1"/>
    </source>
</evidence>
<sequence length="994" mass="111072">MAPQLDASILSAKNENNIGLINLSVDFALVKVEVPKQFEGFGKALSPYRRENAERGPQHRTARRLGALFEQVIPNIDVLAAAYGERVSEIATSCQLDLKDADNIMALHLLACMLARMLSDAEATAMWVQLVESRLKEMEHKADPSQIHGMVAIYAMEHGRQITRDDLAAWDASARAWLQIANQAKRYEDTQLKLILKNIISIEDANVVEFWIVAMTTIQNSIQGVPQDITNSAVLLGLMSWHIYPDLHVFSPNQYVEFHDPLVKAGGVITLGLEQQGENRSGVSWSVSLSHLRFYGDPVTIEKSSEEDSDRLTAQELRLVAFGGVLGSWANPASVNINEAAKCFDALGNLVQYDNSKDETSYDAPLGWIAPLIDAARFFLSSVGNERKSALYFIEFGRRRGRKFLDDDFHNALPMFGLSNPYVTFHFYMEPRVGHIDSTEYIARLRQLAEDCNFHKHDAVIVTRSRYFADPTATESDEFNGSDEFDGNWEFASAIPAQSPTAKRSIDGELQVTQRHARWIHIDRTQDPAMQRYLDISGSSHSTDVPGWTFIVDDMDGGETSIAASPACNCRFDQQNSSRYCQRDCPCQARGFYCTSACLCLYDFDGFEGDPRCANIRNCVPQSGVVAEDCFWLSTSNKFDGVKMTSQKGELHWKDPPNAYFKRYSDMEVPIIRAHDEETFNIDGYRRPNAVREHISFKSVYVNSSGGLFLSDRAVIDIPSLSLSRLTRIFRSESLNALDMRKYLQDVPQTGMLNYSTSLTGVIHHSQLFFKSLKAMAAISDLYAGWPEATISIATTKKPLGHAYWTSNVWNHSKLGADCKLWRSTKFSCLAMLESGGHDIHPDQVKLVLAMATGNSIYTSEALLQDPSLPDNSGVSTFTGIRRIIGNVGHPGVVLLTPPPIPRVLQVDETKGRFVQAGQFDGTLRNLFTQTSMHLKFTEFKVPLASARGAVDADVVLREALISVYDGPRWIADLDILQAFESPNLTHRVELFMK</sequence>
<dbReference type="EMBL" id="JABEXW010000812">
    <property type="protein sequence ID" value="KAF4954433.1"/>
    <property type="molecule type" value="Genomic_DNA"/>
</dbReference>
<reference evidence="1" key="2">
    <citation type="submission" date="2020-05" db="EMBL/GenBank/DDBJ databases">
        <authorList>
            <person name="Kim H.-S."/>
            <person name="Proctor R.H."/>
            <person name="Brown D.W."/>
        </authorList>
    </citation>
    <scope>NUCLEOTIDE SEQUENCE</scope>
    <source>
        <strain evidence="1">NRRL 20472</strain>
    </source>
</reference>
<keyword evidence="2" id="KW-1185">Reference proteome</keyword>
<dbReference type="AlphaFoldDB" id="A0A8H4TAS4"/>
<protein>
    <submittedName>
        <fullName evidence="1">Uncharacterized protein</fullName>
    </submittedName>
</protein>
<comment type="caution">
    <text evidence="1">The sequence shown here is derived from an EMBL/GenBank/DDBJ whole genome shotgun (WGS) entry which is preliminary data.</text>
</comment>
<dbReference type="OrthoDB" id="5354164at2759"/>
<proteinExistence type="predicted"/>
<organism evidence="1 2">
    <name type="scientific">Fusarium sarcochroum</name>
    <dbReference type="NCBI Taxonomy" id="1208366"/>
    <lineage>
        <taxon>Eukaryota</taxon>
        <taxon>Fungi</taxon>
        <taxon>Dikarya</taxon>
        <taxon>Ascomycota</taxon>
        <taxon>Pezizomycotina</taxon>
        <taxon>Sordariomycetes</taxon>
        <taxon>Hypocreomycetidae</taxon>
        <taxon>Hypocreales</taxon>
        <taxon>Nectriaceae</taxon>
        <taxon>Fusarium</taxon>
        <taxon>Fusarium lateritium species complex</taxon>
    </lineage>
</organism>